<dbReference type="AlphaFoldDB" id="A0A918Y6Q9"/>
<reference evidence="2" key="1">
    <citation type="journal article" date="2014" name="Int. J. Syst. Evol. Microbiol.">
        <title>Complete genome sequence of Corynebacterium casei LMG S-19264T (=DSM 44701T), isolated from a smear-ripened cheese.</title>
        <authorList>
            <consortium name="US DOE Joint Genome Institute (JGI-PGF)"/>
            <person name="Walter F."/>
            <person name="Albersmeier A."/>
            <person name="Kalinowski J."/>
            <person name="Ruckert C."/>
        </authorList>
    </citation>
    <scope>NUCLEOTIDE SEQUENCE</scope>
    <source>
        <strain evidence="2">JCM 4654</strain>
    </source>
</reference>
<gene>
    <name evidence="2" type="ORF">GCM10010508_48080</name>
</gene>
<dbReference type="PANTHER" id="PTHR35273:SF2">
    <property type="entry name" value="ALPHA-GALACTOSIDASE"/>
    <property type="match status" value="1"/>
</dbReference>
<organism evidence="2 3">
    <name type="scientific">Streptomyces naganishii JCM 4654</name>
    <dbReference type="NCBI Taxonomy" id="1306179"/>
    <lineage>
        <taxon>Bacteria</taxon>
        <taxon>Bacillati</taxon>
        <taxon>Actinomycetota</taxon>
        <taxon>Actinomycetes</taxon>
        <taxon>Kitasatosporales</taxon>
        <taxon>Streptomycetaceae</taxon>
        <taxon>Streptomyces</taxon>
    </lineage>
</organism>
<dbReference type="InterPro" id="IPR013785">
    <property type="entry name" value="Aldolase_TIM"/>
</dbReference>
<evidence type="ECO:0000313" key="3">
    <source>
        <dbReference type="Proteomes" id="UP000608955"/>
    </source>
</evidence>
<feature type="domain" description="Glycoside-hydrolase family GH114 TIM-barrel" evidence="1">
    <location>
        <begin position="10"/>
        <end position="224"/>
    </location>
</feature>
<evidence type="ECO:0000313" key="2">
    <source>
        <dbReference type="EMBL" id="GHD93002.1"/>
    </source>
</evidence>
<dbReference type="EMBL" id="BMVF01000013">
    <property type="protein sequence ID" value="GHD93002.1"/>
    <property type="molecule type" value="Genomic_DNA"/>
</dbReference>
<evidence type="ECO:0000259" key="1">
    <source>
        <dbReference type="Pfam" id="PF03537"/>
    </source>
</evidence>
<dbReference type="PANTHER" id="PTHR35273">
    <property type="entry name" value="ALPHA-1,4 POLYGALACTOSAMINIDASE, PUTATIVE (AFU_ORTHOLOGUE AFUA_3G07890)-RELATED"/>
    <property type="match status" value="1"/>
</dbReference>
<accession>A0A918Y6Q9</accession>
<dbReference type="InterPro" id="IPR017853">
    <property type="entry name" value="GH"/>
</dbReference>
<comment type="caution">
    <text evidence="2">The sequence shown here is derived from an EMBL/GenBank/DDBJ whole genome shotgun (WGS) entry which is preliminary data.</text>
</comment>
<dbReference type="Pfam" id="PF03537">
    <property type="entry name" value="Glyco_hydro_114"/>
    <property type="match status" value="1"/>
</dbReference>
<protein>
    <recommendedName>
        <fullName evidence="1">Glycoside-hydrolase family GH114 TIM-barrel domain-containing protein</fullName>
    </recommendedName>
</protein>
<sequence length="239" mass="26008">MRLPPAHADFDYQLGGPYSPPKGVAVVTRDHTAPPAKGVYNICYVNAFQAQPDAQKKWDADLLLRDKGGKVVMDKDWGEAVLDIHTDAKRARIARKVNAWIDECAAKGYEAVEPDNYDSYTRVPRGLLTAGDAKAFLSLLSAHAHREGLAVGQKNTSELAPARKAVGVDFAVVEECGQYGECGDYTDAFGDDVIVIEYSEQGLKKACEGWGDKISIVRRDRDVVPAGSEGYVRETCGDS</sequence>
<dbReference type="Gene3D" id="3.20.20.70">
    <property type="entry name" value="Aldolase class I"/>
    <property type="match status" value="1"/>
</dbReference>
<reference evidence="2" key="2">
    <citation type="submission" date="2020-09" db="EMBL/GenBank/DDBJ databases">
        <authorList>
            <person name="Sun Q."/>
            <person name="Ohkuma M."/>
        </authorList>
    </citation>
    <scope>NUCLEOTIDE SEQUENCE</scope>
    <source>
        <strain evidence="2">JCM 4654</strain>
    </source>
</reference>
<proteinExistence type="predicted"/>
<name>A0A918Y6Q9_9ACTN</name>
<keyword evidence="3" id="KW-1185">Reference proteome</keyword>
<dbReference type="Proteomes" id="UP000608955">
    <property type="component" value="Unassembled WGS sequence"/>
</dbReference>
<dbReference type="InterPro" id="IPR004352">
    <property type="entry name" value="GH114_TIM-barrel"/>
</dbReference>
<dbReference type="SUPFAM" id="SSF51445">
    <property type="entry name" value="(Trans)glycosidases"/>
    <property type="match status" value="1"/>
</dbReference>